<evidence type="ECO:0000313" key="2">
    <source>
        <dbReference type="EMBL" id="KAJ7947447.1"/>
    </source>
</evidence>
<organism evidence="2 3">
    <name type="scientific">Quillaja saponaria</name>
    <name type="common">Soap bark tree</name>
    <dbReference type="NCBI Taxonomy" id="32244"/>
    <lineage>
        <taxon>Eukaryota</taxon>
        <taxon>Viridiplantae</taxon>
        <taxon>Streptophyta</taxon>
        <taxon>Embryophyta</taxon>
        <taxon>Tracheophyta</taxon>
        <taxon>Spermatophyta</taxon>
        <taxon>Magnoliopsida</taxon>
        <taxon>eudicotyledons</taxon>
        <taxon>Gunneridae</taxon>
        <taxon>Pentapetalae</taxon>
        <taxon>rosids</taxon>
        <taxon>fabids</taxon>
        <taxon>Fabales</taxon>
        <taxon>Quillajaceae</taxon>
        <taxon>Quillaja</taxon>
    </lineage>
</organism>
<dbReference type="EMBL" id="JARAOO010000012">
    <property type="protein sequence ID" value="KAJ7947447.1"/>
    <property type="molecule type" value="Genomic_DNA"/>
</dbReference>
<sequence>MGLSALPNLDRDSSFCSQYKPIRPSLEFIQSSLIHVPEIAIHIHNLVVPVHGDDLPTGSACLPLQFLEEVARHPLDRARLLPELRRLSHRSNDRGHLSNGQAVEPPWIFGDPRGDRQ</sequence>
<gene>
    <name evidence="2" type="ORF">O6P43_028064</name>
</gene>
<feature type="region of interest" description="Disordered" evidence="1">
    <location>
        <begin position="90"/>
        <end position="117"/>
    </location>
</feature>
<accession>A0AAD7KX26</accession>
<keyword evidence="3" id="KW-1185">Reference proteome</keyword>
<comment type="caution">
    <text evidence="2">The sequence shown here is derived from an EMBL/GenBank/DDBJ whole genome shotgun (WGS) entry which is preliminary data.</text>
</comment>
<reference evidence="2" key="1">
    <citation type="journal article" date="2023" name="Science">
        <title>Elucidation of the pathway for biosynthesis of saponin adjuvants from the soapbark tree.</title>
        <authorList>
            <person name="Reed J."/>
            <person name="Orme A."/>
            <person name="El-Demerdash A."/>
            <person name="Owen C."/>
            <person name="Martin L.B.B."/>
            <person name="Misra R.C."/>
            <person name="Kikuchi S."/>
            <person name="Rejzek M."/>
            <person name="Martin A.C."/>
            <person name="Harkess A."/>
            <person name="Leebens-Mack J."/>
            <person name="Louveau T."/>
            <person name="Stephenson M.J."/>
            <person name="Osbourn A."/>
        </authorList>
    </citation>
    <scope>NUCLEOTIDE SEQUENCE</scope>
    <source>
        <strain evidence="2">S10</strain>
    </source>
</reference>
<protein>
    <submittedName>
        <fullName evidence="2">Uncharacterized protein</fullName>
    </submittedName>
</protein>
<dbReference type="KEGG" id="qsa:O6P43_028064"/>
<evidence type="ECO:0000256" key="1">
    <source>
        <dbReference type="SAM" id="MobiDB-lite"/>
    </source>
</evidence>
<proteinExistence type="predicted"/>
<evidence type="ECO:0000313" key="3">
    <source>
        <dbReference type="Proteomes" id="UP001163823"/>
    </source>
</evidence>
<name>A0AAD7KX26_QUISA</name>
<dbReference type="Proteomes" id="UP001163823">
    <property type="component" value="Chromosome 12"/>
</dbReference>
<dbReference type="AlphaFoldDB" id="A0AAD7KX26"/>